<feature type="compositionally biased region" description="Basic and acidic residues" evidence="2">
    <location>
        <begin position="2571"/>
        <end position="2603"/>
    </location>
</feature>
<dbReference type="Gene3D" id="3.40.50.300">
    <property type="entry name" value="P-loop containing nucleotide triphosphate hydrolases"/>
    <property type="match status" value="1"/>
</dbReference>
<dbReference type="Pfam" id="PF25521">
    <property type="entry name" value="WHD_TANC1"/>
    <property type="match status" value="1"/>
</dbReference>
<evidence type="ECO:0000313" key="4">
    <source>
        <dbReference type="EMBL" id="CAH3135891.1"/>
    </source>
</evidence>
<dbReference type="Gene3D" id="1.10.287.950">
    <property type="entry name" value="Methyl-accepting chemotaxis protein"/>
    <property type="match status" value="1"/>
</dbReference>
<dbReference type="InterPro" id="IPR011044">
    <property type="entry name" value="Quino_amine_DH_bsu"/>
</dbReference>
<reference evidence="4 5" key="1">
    <citation type="submission" date="2022-05" db="EMBL/GenBank/DDBJ databases">
        <authorList>
            <consortium name="Genoscope - CEA"/>
            <person name="William W."/>
        </authorList>
    </citation>
    <scope>NUCLEOTIDE SEQUENCE [LARGE SCALE GENOMIC DNA]</scope>
</reference>
<sequence length="2603" mass="292956">MLMVIDGLDESEYQGQSELLNVIANQFCKLPIWIRFLVTTRPALNIAERLKHLKPLELQPDGEDNLEDVRVFCLKRLEHVVKPANVGELVERLVLKSEGLMLYAHFLILSTTESASISHERELVGSSPLGIFAVYHSYFKRLERELINEHNIREEHFLNLLSSITASREPLPVGFVSKVLVSSSNSPLTKRKVHSALGSVSALLPIRDDCLHVIHKSVKDWLTDISCYGEHEFIMDENEGHRLLADLCIEELENLKLKGVDNLQFGATERYALYHGAHHMLHEGVKREPHKLDELTKAYIIDLEVVYAKTFVNSTIAADDLLWLNEQGIFTLLSKDNQSIVDTLLFVLRKNIRLLTDNPRTFLQTILNQGGKVLTVEASNLLRNKYPEIPYMEVVHKETQQGGVLARFECLSVVICLDVSPQLDYLVCECDDGILQLWSLQTGRLVWTRPVLVEKSSMRSWLGHKSRKLPSVNALSFFRSVVFHPTKECILPGILSQAYTMDGNLKPLFLGSNCRFSVCSISGDKAKILTNCLESSKGLVMWSLENGSEVDRILVNEDILSFAWSGDGRFLVISHSSGVISLYDVMCNFRKLTQMATPEVWGVVKFSPDYRFIFGYAVKNYDIYKYSFFCLEVVKEANNTFSLTIVSGDSEAFESFNDCGFLFGDLISTKGPKFGLTFALDKQRLLRSSLKAIEMVDSKYENRNDQKRSRRATSASGIALSLDDQTVFVARVASSVTAYDVSSGKLKAEINCWPLPYRPLCPVSGGVLILTNKTTVELWSGNLAERIKRWTNLPGVKQLIPISEKRVAVVGDVDVKVLDTSSGIVVSTIPVLQGRVLTCNSKCQLLSDTTFEGSCPWSLQLLDGETVVWRKKDIGRFSVSHDFNKAVAFSPMEQFLVVGTTDGLLVLDAETGNTLRTLGLSFSLFLHCTFISDDTCVISARDLTVQMFNVKSGELLTGIDVESDVNCLAACPFNRVLAIGLKDSTPNFKVIRVHLPRGEGDGNMERSIKFNGQIILSTNFKFALTAIHTVLRKESLVYLSMASVAPSPLASSVEKTNGAKLSRLLIDGGTTVLRNIFDIYHPPANLITDLNANYSILNNLLRRRVLNGHQWDKLFPPRGVAPDSKTFDITLLFLLLTNICGLAPPPSGWHTKPPPSDTSREANLARVKLYRNVLYGHVTTTSVDTPTFSALWTEISGVLVSLGLDQAEVDRLKAEKGGEQDYIDVLIEWADSEEDIKSQLKNIHQSQSLTNRAVEDVRHAQAKLQKTVEDIHLTQASTQKTVEDIHQTHSKTQKTVDAIHQSLAKTQKTFEDVHQTQANTQKTVEDVRHSMNNTQQSFEEVAAGLKEIKETVDSLNDTKENDRTDEVLSNLTKSEFRGDIEYYAKRFQQGTREWVFDRVQNWLDDRSSQNRAMVISANAGMGKSVIAAVICRRMQDAGRLSGSHFCQYNNVRYCKPQLMIQSLACHLSRALPEYKQALVEQLSRNLGTDLNNMGVEELFALLFKEPLSAIGDQGRNMLMVIDGLDESEYEGRNELLDVIANQFIKLPHWIRFLLTTRPAINITEKLKHLKPFELNYNDEKNIEDVRVLFQKNLEHVVKLGNLGEYVERLVLKSEGLMLYAHFLVLLITENPSILHEEDVVDSLPLGISSVYHSYFERLERELLKELHIKEENFLNLLSAISTSREPLPVGFVSKILVPNSNSLLARRKVLRALGSVSALLPVREDCLHVIHKSVKDWLTDISCYGKHEFSTSKNEGHRIQEALCTDELKNLKRKSVNKVQFSITERYALYHGAHHMLHKSIKREPHELNELTRAYILDLEIVYAKTCVNSTTATEDLEWLKEQGTFTLLSKDNQSIVDTLLFLLRKNLRLLTDTPHTFLQTILNQGGKVLTVEASHLLRNKYPEIPYMEDVHKETQQGGVIARFECSSHVICLDVSPQLDYMVCECEDGMLHLWSLHTGKLVWTRPVVEKKEFRWYAPFSYTRNLGLDPSYRVYSFFRSVVFHPTKKCILSGSLSQVYTMEGDLKPLFPGSNCRFSVCSISWDNTMILTNCLESRKCLVWWSLENGGEVHRIYEDENILSFAWSGDGRLLAISHSSGVISLVNVLYGFRFNLVDKSVRNSRPLFHRRDVEVFGMVKFSPDHRFVLCCSIEQLDQVLLCLKVVEDAPNRFSLTEVSYDSKYFEFFSDCGFFFGDLIATDDSVPGNIVFGLNKQHLLRSSGSSIEMVNINNVRRIDQRRSPRPSGIALSLDGQTVFIASGASVTAYDVFSGNRKAEIKPVPFEYLCSVKGGVLMSKKRGPNSTELWDYSLSKTVKVWTNLNFDVEKLIPISEERVAVVGIVDVAVLDTSSGTVVSTIPSLEGSSRVLTCNSKCQLLIDRTRDGPGPGYLQLLDGTTVVWQKEGFGTICDYVRGAFSPKEQFLVVASARGMLVLDSKTGNTLRTLLNSRQYFAESFFTFISDDECVACSGNYTYQLLNVKSGELLTAIYHGSFVTCLAACLFNRVVVFGLGQNVTPNFKVFMACLPRGDDSENSKSSTSGATLGGQKSSYSAQQNNRQAKGRSEEEQTENMQEGDQHSEVRRGEKRKENEQEDEKQSADRKRHKEN</sequence>
<evidence type="ECO:0000259" key="3">
    <source>
        <dbReference type="PROSITE" id="PS50837"/>
    </source>
</evidence>
<evidence type="ECO:0000256" key="2">
    <source>
        <dbReference type="SAM" id="MobiDB-lite"/>
    </source>
</evidence>
<feature type="compositionally biased region" description="Polar residues" evidence="2">
    <location>
        <begin position="2531"/>
        <end position="2555"/>
    </location>
</feature>
<proteinExistence type="predicted"/>
<name>A0ABN8P7H5_9CNID</name>
<protein>
    <recommendedName>
        <fullName evidence="3">NACHT domain-containing protein</fullName>
    </recommendedName>
</protein>
<dbReference type="InterPro" id="IPR015943">
    <property type="entry name" value="WD40/YVTN_repeat-like_dom_sf"/>
</dbReference>
<dbReference type="PANTHER" id="PTHR10039:SF17">
    <property type="entry name" value="FUNGAL STAND N-TERMINAL GOODBYE DOMAIN-CONTAINING PROTEIN-RELATED"/>
    <property type="match status" value="1"/>
</dbReference>
<dbReference type="Gene3D" id="2.130.10.10">
    <property type="entry name" value="YVTN repeat-like/Quinoprotein amine dehydrogenase"/>
    <property type="match status" value="3"/>
</dbReference>
<dbReference type="SMART" id="SM00564">
    <property type="entry name" value="PQQ"/>
    <property type="match status" value="5"/>
</dbReference>
<organism evidence="4 5">
    <name type="scientific">Porites lobata</name>
    <dbReference type="NCBI Taxonomy" id="104759"/>
    <lineage>
        <taxon>Eukaryota</taxon>
        <taxon>Metazoa</taxon>
        <taxon>Cnidaria</taxon>
        <taxon>Anthozoa</taxon>
        <taxon>Hexacorallia</taxon>
        <taxon>Scleractinia</taxon>
        <taxon>Fungiina</taxon>
        <taxon>Poritidae</taxon>
        <taxon>Porites</taxon>
    </lineage>
</organism>
<dbReference type="SUPFAM" id="SSF82171">
    <property type="entry name" value="DPP6 N-terminal domain-like"/>
    <property type="match status" value="1"/>
</dbReference>
<keyword evidence="5" id="KW-1185">Reference proteome</keyword>
<dbReference type="InterPro" id="IPR058056">
    <property type="entry name" value="WH_TANC1/2"/>
</dbReference>
<dbReference type="InterPro" id="IPR027417">
    <property type="entry name" value="P-loop_NTPase"/>
</dbReference>
<feature type="domain" description="NACHT" evidence="3">
    <location>
        <begin position="1411"/>
        <end position="1558"/>
    </location>
</feature>
<dbReference type="SUPFAM" id="SSF52540">
    <property type="entry name" value="P-loop containing nucleoside triphosphate hydrolases"/>
    <property type="match status" value="1"/>
</dbReference>
<dbReference type="Pfam" id="PF24883">
    <property type="entry name" value="NPHP3_N"/>
    <property type="match status" value="1"/>
</dbReference>
<dbReference type="EMBL" id="CALNXK010000056">
    <property type="protein sequence ID" value="CAH3135891.1"/>
    <property type="molecule type" value="Genomic_DNA"/>
</dbReference>
<dbReference type="InterPro" id="IPR056884">
    <property type="entry name" value="NPHP3-like_N"/>
</dbReference>
<dbReference type="SMART" id="SM00320">
    <property type="entry name" value="WD40"/>
    <property type="match status" value="7"/>
</dbReference>
<accession>A0ABN8P7H5</accession>
<dbReference type="InterPro" id="IPR001680">
    <property type="entry name" value="WD40_rpt"/>
</dbReference>
<dbReference type="InterPro" id="IPR007111">
    <property type="entry name" value="NACHT_NTPase"/>
</dbReference>
<dbReference type="Pfam" id="PF18738">
    <property type="entry name" value="HEPN_DZIP3"/>
    <property type="match status" value="1"/>
</dbReference>
<dbReference type="PROSITE" id="PS50837">
    <property type="entry name" value="NACHT"/>
    <property type="match status" value="1"/>
</dbReference>
<keyword evidence="1" id="KW-0677">Repeat</keyword>
<dbReference type="InterPro" id="IPR036322">
    <property type="entry name" value="WD40_repeat_dom_sf"/>
</dbReference>
<dbReference type="PANTHER" id="PTHR10039">
    <property type="entry name" value="AMELOGENIN"/>
    <property type="match status" value="1"/>
</dbReference>
<dbReference type="InterPro" id="IPR018391">
    <property type="entry name" value="PQQ_b-propeller_rpt"/>
</dbReference>
<dbReference type="InterPro" id="IPR041249">
    <property type="entry name" value="HEPN_DZIP3"/>
</dbReference>
<evidence type="ECO:0000256" key="1">
    <source>
        <dbReference type="ARBA" id="ARBA00022737"/>
    </source>
</evidence>
<dbReference type="Proteomes" id="UP001159405">
    <property type="component" value="Unassembled WGS sequence"/>
</dbReference>
<feature type="region of interest" description="Disordered" evidence="2">
    <location>
        <begin position="2525"/>
        <end position="2603"/>
    </location>
</feature>
<evidence type="ECO:0000313" key="5">
    <source>
        <dbReference type="Proteomes" id="UP001159405"/>
    </source>
</evidence>
<dbReference type="SUPFAM" id="SSF50969">
    <property type="entry name" value="YVTN repeat-like/Quinoprotein amine dehydrogenase"/>
    <property type="match status" value="1"/>
</dbReference>
<dbReference type="SUPFAM" id="SSF50978">
    <property type="entry name" value="WD40 repeat-like"/>
    <property type="match status" value="1"/>
</dbReference>
<comment type="caution">
    <text evidence="4">The sequence shown here is derived from an EMBL/GenBank/DDBJ whole genome shotgun (WGS) entry which is preliminary data.</text>
</comment>
<gene>
    <name evidence="4" type="ORF">PLOB_00038117</name>
</gene>